<comment type="caution">
    <text evidence="7">The sequence shown here is derived from an EMBL/GenBank/DDBJ whole genome shotgun (WGS) entry which is preliminary data.</text>
</comment>
<feature type="transmembrane region" description="Helical" evidence="6">
    <location>
        <begin position="118"/>
        <end position="139"/>
    </location>
</feature>
<dbReference type="RefSeq" id="WP_248160062.1">
    <property type="nucleotide sequence ID" value="NZ_JALNMJ010000042.1"/>
</dbReference>
<evidence type="ECO:0000256" key="6">
    <source>
        <dbReference type="SAM" id="Phobius"/>
    </source>
</evidence>
<keyword evidence="3 6" id="KW-0812">Transmembrane</keyword>
<keyword evidence="8" id="KW-1185">Reference proteome</keyword>
<feature type="transmembrane region" description="Helical" evidence="6">
    <location>
        <begin position="41"/>
        <end position="69"/>
    </location>
</feature>
<keyword evidence="5 6" id="KW-0472">Membrane</keyword>
<dbReference type="PANTHER" id="PTHR30086:SF20">
    <property type="entry name" value="ARGININE EXPORTER PROTEIN ARGO-RELATED"/>
    <property type="match status" value="1"/>
</dbReference>
<protein>
    <submittedName>
        <fullName evidence="7">LysE family translocator</fullName>
    </submittedName>
</protein>
<dbReference type="PIRSF" id="PIRSF006324">
    <property type="entry name" value="LeuE"/>
    <property type="match status" value="1"/>
</dbReference>
<gene>
    <name evidence="7" type="ORF">M0H32_28395</name>
</gene>
<organism evidence="7 8">
    <name type="scientific">Roseibium sediminicola</name>
    <dbReference type="NCBI Taxonomy" id="2933272"/>
    <lineage>
        <taxon>Bacteria</taxon>
        <taxon>Pseudomonadati</taxon>
        <taxon>Pseudomonadota</taxon>
        <taxon>Alphaproteobacteria</taxon>
        <taxon>Hyphomicrobiales</taxon>
        <taxon>Stappiaceae</taxon>
        <taxon>Roseibium</taxon>
    </lineage>
</organism>
<evidence type="ECO:0000313" key="8">
    <source>
        <dbReference type="Proteomes" id="UP001431221"/>
    </source>
</evidence>
<feature type="transmembrane region" description="Helical" evidence="6">
    <location>
        <begin position="188"/>
        <end position="206"/>
    </location>
</feature>
<evidence type="ECO:0000256" key="4">
    <source>
        <dbReference type="ARBA" id="ARBA00022989"/>
    </source>
</evidence>
<feature type="transmembrane region" description="Helical" evidence="6">
    <location>
        <begin position="6"/>
        <end position="29"/>
    </location>
</feature>
<evidence type="ECO:0000256" key="5">
    <source>
        <dbReference type="ARBA" id="ARBA00023136"/>
    </source>
</evidence>
<dbReference type="Proteomes" id="UP001431221">
    <property type="component" value="Unassembled WGS sequence"/>
</dbReference>
<keyword evidence="4 6" id="KW-1133">Transmembrane helix</keyword>
<evidence type="ECO:0000313" key="7">
    <source>
        <dbReference type="EMBL" id="MCK7616092.1"/>
    </source>
</evidence>
<reference evidence="7" key="1">
    <citation type="submission" date="2022-04" db="EMBL/GenBank/DDBJ databases">
        <title>Roseibium sp. CAU 1639 isolated from mud.</title>
        <authorList>
            <person name="Kim W."/>
        </authorList>
    </citation>
    <scope>NUCLEOTIDE SEQUENCE</scope>
    <source>
        <strain evidence="7">CAU 1639</strain>
    </source>
</reference>
<evidence type="ECO:0000256" key="1">
    <source>
        <dbReference type="ARBA" id="ARBA00004651"/>
    </source>
</evidence>
<dbReference type="Pfam" id="PF01810">
    <property type="entry name" value="LysE"/>
    <property type="match status" value="1"/>
</dbReference>
<dbReference type="InterPro" id="IPR001123">
    <property type="entry name" value="LeuE-type"/>
</dbReference>
<sequence length="210" mass="22709">MPDFETLVLFTIAAIALVVVPGPNMLLIATRSATRGAFAGMATYVGIATGSYLHATFLALGLSQIFLAIPMAYDAVRIAGAIYLLCLAWQSFTSVPSGQNQLQDRHKANAWTMFRQGLLTNFLNPKVALFFLALFPQFLDPNQGSVALQILVLAMILNLSALLIYGGMIVVVAKSRSAVAQNPTTRRIGQYFTGLVFCGLAVRLALDDRH</sequence>
<dbReference type="PANTHER" id="PTHR30086">
    <property type="entry name" value="ARGININE EXPORTER PROTEIN ARGO"/>
    <property type="match status" value="1"/>
</dbReference>
<evidence type="ECO:0000256" key="2">
    <source>
        <dbReference type="ARBA" id="ARBA00022475"/>
    </source>
</evidence>
<accession>A0ABT0H453</accession>
<proteinExistence type="predicted"/>
<keyword evidence="2" id="KW-1003">Cell membrane</keyword>
<evidence type="ECO:0000256" key="3">
    <source>
        <dbReference type="ARBA" id="ARBA00022692"/>
    </source>
</evidence>
<comment type="subcellular location">
    <subcellularLocation>
        <location evidence="1">Cell membrane</location>
        <topology evidence="1">Multi-pass membrane protein</topology>
    </subcellularLocation>
</comment>
<name>A0ABT0H453_9HYPH</name>
<feature type="transmembrane region" description="Helical" evidence="6">
    <location>
        <begin position="145"/>
        <end position="167"/>
    </location>
</feature>
<dbReference type="EMBL" id="JALNMJ010000042">
    <property type="protein sequence ID" value="MCK7616092.1"/>
    <property type="molecule type" value="Genomic_DNA"/>
</dbReference>